<dbReference type="InterPro" id="IPR036452">
    <property type="entry name" value="Ribo_hydro-like"/>
</dbReference>
<evidence type="ECO:0000313" key="3">
    <source>
        <dbReference type="EMBL" id="KAF2247526.1"/>
    </source>
</evidence>
<dbReference type="Proteomes" id="UP000800094">
    <property type="component" value="Unassembled WGS sequence"/>
</dbReference>
<dbReference type="RefSeq" id="XP_033682530.1">
    <property type="nucleotide sequence ID" value="XM_033823866.1"/>
</dbReference>
<dbReference type="AlphaFoldDB" id="A0A6A6IAU0"/>
<proteinExistence type="predicted"/>
<dbReference type="Pfam" id="PF21027">
    <property type="entry name" value="Sde0182_C"/>
    <property type="match status" value="1"/>
</dbReference>
<dbReference type="InterPro" id="IPR048527">
    <property type="entry name" value="Sde182_C"/>
</dbReference>
<dbReference type="GeneID" id="54577196"/>
<evidence type="ECO:0000313" key="4">
    <source>
        <dbReference type="Proteomes" id="UP000800094"/>
    </source>
</evidence>
<dbReference type="Gene3D" id="2.60.40.10">
    <property type="entry name" value="Immunoglobulins"/>
    <property type="match status" value="1"/>
</dbReference>
<feature type="domain" description="Cellulose-binding Sde182 C-terminal" evidence="2">
    <location>
        <begin position="373"/>
        <end position="474"/>
    </location>
</feature>
<dbReference type="EMBL" id="ML987197">
    <property type="protein sequence ID" value="KAF2247526.1"/>
    <property type="molecule type" value="Genomic_DNA"/>
</dbReference>
<feature type="domain" description="Cellulose-binding Sde182 nucleoside hydrolase-like" evidence="1">
    <location>
        <begin position="14"/>
        <end position="283"/>
    </location>
</feature>
<keyword evidence="4" id="KW-1185">Reference proteome</keyword>
<dbReference type="GO" id="GO:0016799">
    <property type="term" value="F:hydrolase activity, hydrolyzing N-glycosyl compounds"/>
    <property type="evidence" value="ECO:0007669"/>
    <property type="project" value="InterPro"/>
</dbReference>
<dbReference type="InterPro" id="IPR011483">
    <property type="entry name" value="Sde182_NH-like"/>
</dbReference>
<accession>A0A6A6IAU0</accession>
<dbReference type="Gene3D" id="3.90.245.10">
    <property type="entry name" value="Ribonucleoside hydrolase-like"/>
    <property type="match status" value="1"/>
</dbReference>
<organism evidence="3 4">
    <name type="scientific">Trematosphaeria pertusa</name>
    <dbReference type="NCBI Taxonomy" id="390896"/>
    <lineage>
        <taxon>Eukaryota</taxon>
        <taxon>Fungi</taxon>
        <taxon>Dikarya</taxon>
        <taxon>Ascomycota</taxon>
        <taxon>Pezizomycotina</taxon>
        <taxon>Dothideomycetes</taxon>
        <taxon>Pleosporomycetidae</taxon>
        <taxon>Pleosporales</taxon>
        <taxon>Massarineae</taxon>
        <taxon>Trematosphaeriaceae</taxon>
        <taxon>Trematosphaeria</taxon>
    </lineage>
</organism>
<dbReference type="OrthoDB" id="3592035at2759"/>
<reference evidence="3" key="1">
    <citation type="journal article" date="2020" name="Stud. Mycol.">
        <title>101 Dothideomycetes genomes: a test case for predicting lifestyles and emergence of pathogens.</title>
        <authorList>
            <person name="Haridas S."/>
            <person name="Albert R."/>
            <person name="Binder M."/>
            <person name="Bloem J."/>
            <person name="Labutti K."/>
            <person name="Salamov A."/>
            <person name="Andreopoulos B."/>
            <person name="Baker S."/>
            <person name="Barry K."/>
            <person name="Bills G."/>
            <person name="Bluhm B."/>
            <person name="Cannon C."/>
            <person name="Castanera R."/>
            <person name="Culley D."/>
            <person name="Daum C."/>
            <person name="Ezra D."/>
            <person name="Gonzalez J."/>
            <person name="Henrissat B."/>
            <person name="Kuo A."/>
            <person name="Liang C."/>
            <person name="Lipzen A."/>
            <person name="Lutzoni F."/>
            <person name="Magnuson J."/>
            <person name="Mondo S."/>
            <person name="Nolan M."/>
            <person name="Ohm R."/>
            <person name="Pangilinan J."/>
            <person name="Park H.-J."/>
            <person name="Ramirez L."/>
            <person name="Alfaro M."/>
            <person name="Sun H."/>
            <person name="Tritt A."/>
            <person name="Yoshinaga Y."/>
            <person name="Zwiers L.-H."/>
            <person name="Turgeon B."/>
            <person name="Goodwin S."/>
            <person name="Spatafora J."/>
            <person name="Crous P."/>
            <person name="Grigoriev I."/>
        </authorList>
    </citation>
    <scope>NUCLEOTIDE SEQUENCE</scope>
    <source>
        <strain evidence="3">CBS 122368</strain>
    </source>
</reference>
<evidence type="ECO:0000259" key="1">
    <source>
        <dbReference type="Pfam" id="PF07632"/>
    </source>
</evidence>
<evidence type="ECO:0000259" key="2">
    <source>
        <dbReference type="Pfam" id="PF21027"/>
    </source>
</evidence>
<sequence>MATSKLQTFTSKPRIFILSDISNEPDDAESLCRYLLYANQFETEGLVACTSTWMKNRVCPQDMEKIVDAYAGAVDNLNQHVHPDWQYPSAEHLRGLIRKGAEVYGMAAVGDDIPLSPGGELLYSRILAPSAQPLWILCWGGTNVLASVLYAIDSKFTPEDSQRLLSRIRVYAISDQDDTGAWIRNSFPDIFYITSVHGWNQYGMAAWTGISGEKYYGFDQGGPDFSKMEKQWLKENVQIGPLGKAYPDYMFIPEGDTPTFLYLIQNGLGVPESPEYGGWGGRYARTDVSDKGLNSNHYSDAVDRVKGMDGRIHTSNHATIWRWRDAFQNDFAARIQWTMTTDFGKANHHPVININDSAGLQALRVEAEAGSSIVLDASKTYDPDKGDKLTFKWWHYREPSATQWWVDAEVAELSVKPLDNENRKVEVTLPPPEKCAVELMSRQPVERGQLLHLILEVTDSGSPPLTTYRRVLIQATNKELKGGGKAAEAIGEVMKAEAEREACPLLDGS</sequence>
<protein>
    <submittedName>
        <fullName evidence="3">DUF1593-domain-containing protein</fullName>
    </submittedName>
</protein>
<gene>
    <name evidence="3" type="ORF">BU26DRAFT_430237</name>
</gene>
<dbReference type="InterPro" id="IPR013783">
    <property type="entry name" value="Ig-like_fold"/>
</dbReference>
<name>A0A6A6IAU0_9PLEO</name>
<dbReference type="Pfam" id="PF07632">
    <property type="entry name" value="Sde182_NH-like"/>
    <property type="match status" value="1"/>
</dbReference>